<dbReference type="InterPro" id="IPR036890">
    <property type="entry name" value="HATPase_C_sf"/>
</dbReference>
<evidence type="ECO:0000313" key="11">
    <source>
        <dbReference type="Proteomes" id="UP000306196"/>
    </source>
</evidence>
<dbReference type="RefSeq" id="WP_138085237.1">
    <property type="nucleotide sequence ID" value="NZ_VAUV01000004.1"/>
</dbReference>
<dbReference type="SUPFAM" id="SSF55874">
    <property type="entry name" value="ATPase domain of HSP90 chaperone/DNA topoisomerase II/histidine kinase"/>
    <property type="match status" value="1"/>
</dbReference>
<gene>
    <name evidence="10" type="ORF">FEM03_05745</name>
</gene>
<dbReference type="InterPro" id="IPR003661">
    <property type="entry name" value="HisK_dim/P_dom"/>
</dbReference>
<dbReference type="Pfam" id="PF02518">
    <property type="entry name" value="HATPase_c"/>
    <property type="match status" value="1"/>
</dbReference>
<protein>
    <recommendedName>
        <fullName evidence="2">histidine kinase</fullName>
        <ecNumber evidence="2">2.7.13.3</ecNumber>
    </recommendedName>
</protein>
<dbReference type="InterPro" id="IPR036097">
    <property type="entry name" value="HisK_dim/P_sf"/>
</dbReference>
<dbReference type="GO" id="GO:0000155">
    <property type="term" value="F:phosphorelay sensor kinase activity"/>
    <property type="evidence" value="ECO:0007669"/>
    <property type="project" value="InterPro"/>
</dbReference>
<keyword evidence="8" id="KW-0902">Two-component regulatory system</keyword>
<dbReference type="PROSITE" id="PS50109">
    <property type="entry name" value="HIS_KIN"/>
    <property type="match status" value="1"/>
</dbReference>
<dbReference type="OrthoDB" id="6735159at2"/>
<dbReference type="SMART" id="SM00387">
    <property type="entry name" value="HATPase_c"/>
    <property type="match status" value="1"/>
</dbReference>
<dbReference type="Proteomes" id="UP000306196">
    <property type="component" value="Unassembled WGS sequence"/>
</dbReference>
<comment type="catalytic activity">
    <reaction evidence="1">
        <text>ATP + protein L-histidine = ADP + protein N-phospho-L-histidine.</text>
        <dbReference type="EC" id="2.7.13.3"/>
    </reaction>
</comment>
<evidence type="ECO:0000256" key="8">
    <source>
        <dbReference type="ARBA" id="ARBA00023012"/>
    </source>
</evidence>
<keyword evidence="11" id="KW-1185">Reference proteome</keyword>
<proteinExistence type="predicted"/>
<dbReference type="CDD" id="cd00082">
    <property type="entry name" value="HisKA"/>
    <property type="match status" value="1"/>
</dbReference>
<keyword evidence="5" id="KW-0547">Nucleotide-binding</keyword>
<evidence type="ECO:0000256" key="6">
    <source>
        <dbReference type="ARBA" id="ARBA00022777"/>
    </source>
</evidence>
<dbReference type="GO" id="GO:0005524">
    <property type="term" value="F:ATP binding"/>
    <property type="evidence" value="ECO:0007669"/>
    <property type="project" value="UniProtKB-KW"/>
</dbReference>
<evidence type="ECO:0000256" key="5">
    <source>
        <dbReference type="ARBA" id="ARBA00022741"/>
    </source>
</evidence>
<dbReference type="EC" id="2.7.13.3" evidence="2"/>
<keyword evidence="3" id="KW-0597">Phosphoprotein</keyword>
<name>A0A5R8KHC7_9BACT</name>
<evidence type="ECO:0000256" key="4">
    <source>
        <dbReference type="ARBA" id="ARBA00022679"/>
    </source>
</evidence>
<dbReference type="InterPro" id="IPR005467">
    <property type="entry name" value="His_kinase_dom"/>
</dbReference>
<keyword evidence="6 10" id="KW-0418">Kinase</keyword>
<reference evidence="10 11" key="1">
    <citation type="submission" date="2019-05" db="EMBL/GenBank/DDBJ databases">
        <title>Verrucobacter flavum gen. nov., sp. nov. a new member of the family Verrucomicrobiaceae.</title>
        <authorList>
            <person name="Szuroczki S."/>
            <person name="Abbaszade G."/>
            <person name="Szabo A."/>
            <person name="Felfoldi T."/>
            <person name="Schumann P."/>
            <person name="Boka K."/>
            <person name="Keki Z."/>
            <person name="Toumi M."/>
            <person name="Toth E."/>
        </authorList>
    </citation>
    <scope>NUCLEOTIDE SEQUENCE [LARGE SCALE GENOMIC DNA]</scope>
    <source>
        <strain evidence="10 11">MG-N-17</strain>
    </source>
</reference>
<evidence type="ECO:0000259" key="9">
    <source>
        <dbReference type="PROSITE" id="PS50109"/>
    </source>
</evidence>
<evidence type="ECO:0000256" key="2">
    <source>
        <dbReference type="ARBA" id="ARBA00012438"/>
    </source>
</evidence>
<keyword evidence="7" id="KW-0067">ATP-binding</keyword>
<dbReference type="Gene3D" id="3.30.565.10">
    <property type="entry name" value="Histidine kinase-like ATPase, C-terminal domain"/>
    <property type="match status" value="1"/>
</dbReference>
<dbReference type="EMBL" id="VAUV01000004">
    <property type="protein sequence ID" value="TLD71641.1"/>
    <property type="molecule type" value="Genomic_DNA"/>
</dbReference>
<evidence type="ECO:0000313" key="10">
    <source>
        <dbReference type="EMBL" id="TLD71641.1"/>
    </source>
</evidence>
<comment type="caution">
    <text evidence="10">The sequence shown here is derived from an EMBL/GenBank/DDBJ whole genome shotgun (WGS) entry which is preliminary data.</text>
</comment>
<dbReference type="InterPro" id="IPR003594">
    <property type="entry name" value="HATPase_dom"/>
</dbReference>
<dbReference type="PANTHER" id="PTHR43065">
    <property type="entry name" value="SENSOR HISTIDINE KINASE"/>
    <property type="match status" value="1"/>
</dbReference>
<evidence type="ECO:0000256" key="7">
    <source>
        <dbReference type="ARBA" id="ARBA00022840"/>
    </source>
</evidence>
<feature type="domain" description="Histidine kinase" evidence="9">
    <location>
        <begin position="37"/>
        <end position="251"/>
    </location>
</feature>
<organism evidence="10 11">
    <name type="scientific">Phragmitibacter flavus</name>
    <dbReference type="NCBI Taxonomy" id="2576071"/>
    <lineage>
        <taxon>Bacteria</taxon>
        <taxon>Pseudomonadati</taxon>
        <taxon>Verrucomicrobiota</taxon>
        <taxon>Verrucomicrobiia</taxon>
        <taxon>Verrucomicrobiales</taxon>
        <taxon>Verrucomicrobiaceae</taxon>
        <taxon>Phragmitibacter</taxon>
    </lineage>
</organism>
<sequence length="251" mass="27207">MISAELPVSNPLSFVYPTHLNLGEQTSEGFHQELLRGLTHKLNNMLAIIQGFSSLILMNKALDESGLENMQHIKEASLNISALSERIRAAGGCAKVSLQSLQVEDYFNVIQASFREPFLKNDVEFDLEIASHLPSIKVDPTKLKDLLLEILKNAAEAASKGGGRALMQVTGPGVASPATDNRVDILITNTGSQIAANKLEEIFKPFSGTKNSHHLGLGLTIAAMLAHQMDIRLGVNSQDHTTTFWVSVPVA</sequence>
<dbReference type="PANTHER" id="PTHR43065:SF10">
    <property type="entry name" value="PEROXIDE STRESS-ACTIVATED HISTIDINE KINASE MAK3"/>
    <property type="match status" value="1"/>
</dbReference>
<evidence type="ECO:0000256" key="3">
    <source>
        <dbReference type="ARBA" id="ARBA00022553"/>
    </source>
</evidence>
<accession>A0A5R8KHC7</accession>
<dbReference type="SUPFAM" id="SSF47384">
    <property type="entry name" value="Homodimeric domain of signal transducing histidine kinase"/>
    <property type="match status" value="1"/>
</dbReference>
<keyword evidence="4" id="KW-0808">Transferase</keyword>
<evidence type="ECO:0000256" key="1">
    <source>
        <dbReference type="ARBA" id="ARBA00000085"/>
    </source>
</evidence>
<dbReference type="AlphaFoldDB" id="A0A5R8KHC7"/>